<evidence type="ECO:0000256" key="6">
    <source>
        <dbReference type="SAM" id="MobiDB-lite"/>
    </source>
</evidence>
<evidence type="ECO:0000256" key="2">
    <source>
        <dbReference type="ARBA" id="ARBA00005866"/>
    </source>
</evidence>
<dbReference type="RefSeq" id="WP_227422137.1">
    <property type="nucleotide sequence ID" value="NZ_CP071868.1"/>
</dbReference>
<dbReference type="Proteomes" id="UP000663937">
    <property type="component" value="Chromosome"/>
</dbReference>
<feature type="active site" evidence="5">
    <location>
        <position position="274"/>
    </location>
</feature>
<dbReference type="GO" id="GO:0030246">
    <property type="term" value="F:carbohydrate binding"/>
    <property type="evidence" value="ECO:0007669"/>
    <property type="project" value="UniProtKB-UniRule"/>
</dbReference>
<accession>A0A8A4ZBE9</accession>
<keyword evidence="8" id="KW-1185">Reference proteome</keyword>
<dbReference type="InterPro" id="IPR008183">
    <property type="entry name" value="Aldose_1/G6P_1-epimerase"/>
</dbReference>
<dbReference type="KEGG" id="psic:J4E96_10875"/>
<dbReference type="InterPro" id="IPR014718">
    <property type="entry name" value="GH-type_carb-bd"/>
</dbReference>
<evidence type="ECO:0000313" key="7">
    <source>
        <dbReference type="EMBL" id="QTE27916.1"/>
    </source>
</evidence>
<dbReference type="InterPro" id="IPR011013">
    <property type="entry name" value="Gal_mutarotase_sf_dom"/>
</dbReference>
<keyword evidence="3 4" id="KW-0413">Isomerase</keyword>
<reference evidence="7" key="1">
    <citation type="submission" date="2021-03" db="EMBL/GenBank/DDBJ databases">
        <title>Pengzhenrongella sicca gen. nov., sp. nov., a new member of suborder Micrococcineae isolated from High-Arctic tundra soil.</title>
        <authorList>
            <person name="Peng F."/>
        </authorList>
    </citation>
    <scope>NUCLEOTIDE SEQUENCE</scope>
    <source>
        <strain evidence="7">LRZ-2</strain>
    </source>
</reference>
<dbReference type="InterPro" id="IPR025532">
    <property type="entry name" value="G6P_1-epimerase"/>
</dbReference>
<evidence type="ECO:0000313" key="8">
    <source>
        <dbReference type="Proteomes" id="UP000663937"/>
    </source>
</evidence>
<comment type="similarity">
    <text evidence="2 4">Belongs to the glucose-6-phosphate 1-epimerase family.</text>
</comment>
<sequence length="301" mass="31325">MPTSETPPTPALPPSVQLGTGRGGLPVVRVTAREGTAEIYLHGAHVTGWTPVGGEPVLWMSAASEYRADAALRGGVPICFPWFGAHARDAAAPAHGFARLADWDLVGAVDHADGDVTVTLALGDTAATRASAWPHRFAARYAVTVGAHLTLRLEVDNLDVEPVRIEAALHTYLRVTDVRTAAVGGLEGAPFLDRLAGPEPVPGEAVPVRFTRETDRIYLGTEAAATLTDPGAGRTVTIAKHGSRSTVVWNPWVAKAAAMADFGDDEWPAMVCVETCAVGPDAIVLAPGASHAMTAVLTVGA</sequence>
<organism evidence="7 8">
    <name type="scientific">Pengzhenrongella sicca</name>
    <dbReference type="NCBI Taxonomy" id="2819238"/>
    <lineage>
        <taxon>Bacteria</taxon>
        <taxon>Bacillati</taxon>
        <taxon>Actinomycetota</taxon>
        <taxon>Actinomycetes</taxon>
        <taxon>Micrococcales</taxon>
        <taxon>Pengzhenrongella</taxon>
    </lineage>
</organism>
<evidence type="ECO:0000256" key="5">
    <source>
        <dbReference type="PIRSR" id="PIRSR016020-1"/>
    </source>
</evidence>
<evidence type="ECO:0000256" key="4">
    <source>
        <dbReference type="PIRNR" id="PIRNR016020"/>
    </source>
</evidence>
<dbReference type="AlphaFoldDB" id="A0A8A4ZBE9"/>
<protein>
    <recommendedName>
        <fullName evidence="4">Putative glucose-6-phosphate 1-epimerase</fullName>
        <ecNumber evidence="4">5.1.3.15</ecNumber>
    </recommendedName>
</protein>
<dbReference type="Gene3D" id="2.70.98.10">
    <property type="match status" value="1"/>
</dbReference>
<dbReference type="EC" id="5.1.3.15" evidence="4"/>
<feature type="compositionally biased region" description="Pro residues" evidence="6">
    <location>
        <begin position="1"/>
        <end position="13"/>
    </location>
</feature>
<dbReference type="GO" id="GO:0005975">
    <property type="term" value="P:carbohydrate metabolic process"/>
    <property type="evidence" value="ECO:0007669"/>
    <property type="project" value="InterPro"/>
</dbReference>
<dbReference type="PIRSF" id="PIRSF016020">
    <property type="entry name" value="PHexose_mutarotase"/>
    <property type="match status" value="1"/>
</dbReference>
<dbReference type="PANTHER" id="PTHR11122">
    <property type="entry name" value="APOSPORY-ASSOCIATED PROTEIN C-RELATED"/>
    <property type="match status" value="1"/>
</dbReference>
<dbReference type="CDD" id="cd09020">
    <property type="entry name" value="D-hex-6-P-epi_like"/>
    <property type="match status" value="1"/>
</dbReference>
<feature type="region of interest" description="Disordered" evidence="6">
    <location>
        <begin position="1"/>
        <end position="20"/>
    </location>
</feature>
<dbReference type="SUPFAM" id="SSF74650">
    <property type="entry name" value="Galactose mutarotase-like"/>
    <property type="match status" value="1"/>
</dbReference>
<dbReference type="GO" id="GO:0047938">
    <property type="term" value="F:glucose-6-phosphate 1-epimerase activity"/>
    <property type="evidence" value="ECO:0007669"/>
    <property type="project" value="UniProtKB-UniRule"/>
</dbReference>
<feature type="active site" evidence="5">
    <location>
        <position position="170"/>
    </location>
</feature>
<dbReference type="PANTHER" id="PTHR11122:SF13">
    <property type="entry name" value="GLUCOSE-6-PHOSPHATE 1-EPIMERASE"/>
    <property type="match status" value="1"/>
</dbReference>
<evidence type="ECO:0000256" key="1">
    <source>
        <dbReference type="ARBA" id="ARBA00001096"/>
    </source>
</evidence>
<proteinExistence type="inferred from homology"/>
<dbReference type="Pfam" id="PF01263">
    <property type="entry name" value="Aldose_epim"/>
    <property type="match status" value="1"/>
</dbReference>
<name>A0A8A4ZBE9_9MICO</name>
<comment type="catalytic activity">
    <reaction evidence="1">
        <text>alpha-D-glucose 6-phosphate = beta-D-glucose 6-phosphate</text>
        <dbReference type="Rhea" id="RHEA:16249"/>
        <dbReference type="ChEBI" id="CHEBI:58225"/>
        <dbReference type="ChEBI" id="CHEBI:58247"/>
        <dbReference type="EC" id="5.1.3.15"/>
    </reaction>
</comment>
<gene>
    <name evidence="7" type="ORF">J4E96_10875</name>
</gene>
<evidence type="ECO:0000256" key="3">
    <source>
        <dbReference type="ARBA" id="ARBA00023235"/>
    </source>
</evidence>
<dbReference type="EMBL" id="CP071868">
    <property type="protein sequence ID" value="QTE27916.1"/>
    <property type="molecule type" value="Genomic_DNA"/>
</dbReference>